<comment type="caution">
    <text evidence="2">The sequence shown here is derived from an EMBL/GenBank/DDBJ whole genome shotgun (WGS) entry which is preliminary data.</text>
</comment>
<proteinExistence type="predicted"/>
<sequence length="295" mass="30737">MRDLRALLGDGVAGEGKRVAESLRAAGAVEAAAAHARPLRRRRLLRGAGLGAAALALVSLFVGGMVATPSDPPEAQPAPTVTATMPAAPLVPPSPRAGTRSGEGVLAEGPWRLRESRFVRALRDRGFVCGDEVPGLYPSALWEWLQVGIRFEARALTIDDTLRVEGSPSEAVAGFAPLFVQAVANVVPEGITLDAAVVVVRDDMVVGVSPLEIPVAELGALPSSYTDDWEVPLSSEVAPGLCTEGSVRGARAGDGEARLHLVVRALGPEGQVRGAWIDILDSERLPTVEFTGLAG</sequence>
<dbReference type="PROSITE" id="PS51318">
    <property type="entry name" value="TAT"/>
    <property type="match status" value="1"/>
</dbReference>
<feature type="transmembrane region" description="Helical" evidence="1">
    <location>
        <begin position="47"/>
        <end position="67"/>
    </location>
</feature>
<dbReference type="EMBL" id="JAUHPV010000002">
    <property type="protein sequence ID" value="MDN4472081.1"/>
    <property type="molecule type" value="Genomic_DNA"/>
</dbReference>
<keyword evidence="1" id="KW-0472">Membrane</keyword>
<evidence type="ECO:0000256" key="1">
    <source>
        <dbReference type="SAM" id="Phobius"/>
    </source>
</evidence>
<dbReference type="InterPro" id="IPR006311">
    <property type="entry name" value="TAT_signal"/>
</dbReference>
<evidence type="ECO:0000313" key="2">
    <source>
        <dbReference type="EMBL" id="MDN4472081.1"/>
    </source>
</evidence>
<organism evidence="2 3">
    <name type="scientific">Demequina zhanjiangensis</name>
    <dbReference type="NCBI Taxonomy" id="3051659"/>
    <lineage>
        <taxon>Bacteria</taxon>
        <taxon>Bacillati</taxon>
        <taxon>Actinomycetota</taxon>
        <taxon>Actinomycetes</taxon>
        <taxon>Micrococcales</taxon>
        <taxon>Demequinaceae</taxon>
        <taxon>Demequina</taxon>
    </lineage>
</organism>
<reference evidence="2" key="1">
    <citation type="submission" date="2023-06" db="EMBL/GenBank/DDBJ databases">
        <title>SYSU T00b26.</title>
        <authorList>
            <person name="Gao L."/>
            <person name="Fang B.-Z."/>
            <person name="Li W.-J."/>
        </authorList>
    </citation>
    <scope>NUCLEOTIDE SEQUENCE</scope>
    <source>
        <strain evidence="2">SYSU T00b26</strain>
    </source>
</reference>
<accession>A0ABT8FYV2</accession>
<keyword evidence="1" id="KW-1133">Transmembrane helix</keyword>
<protein>
    <recommendedName>
        <fullName evidence="4">Peptidoglycan binding domain-containing protein</fullName>
    </recommendedName>
</protein>
<name>A0ABT8FYV2_9MICO</name>
<dbReference type="RefSeq" id="WP_301126357.1">
    <property type="nucleotide sequence ID" value="NZ_JAUHPV010000002.1"/>
</dbReference>
<dbReference type="Proteomes" id="UP001172738">
    <property type="component" value="Unassembled WGS sequence"/>
</dbReference>
<keyword evidence="3" id="KW-1185">Reference proteome</keyword>
<evidence type="ECO:0000313" key="3">
    <source>
        <dbReference type="Proteomes" id="UP001172738"/>
    </source>
</evidence>
<evidence type="ECO:0008006" key="4">
    <source>
        <dbReference type="Google" id="ProtNLM"/>
    </source>
</evidence>
<gene>
    <name evidence="2" type="ORF">QQX04_03625</name>
</gene>
<keyword evidence="1" id="KW-0812">Transmembrane</keyword>